<dbReference type="Proteomes" id="UP000015442">
    <property type="component" value="Unassembled WGS sequence"/>
</dbReference>
<evidence type="ECO:0000313" key="2">
    <source>
        <dbReference type="Proteomes" id="UP000015442"/>
    </source>
</evidence>
<protein>
    <submittedName>
        <fullName evidence="1">Uncharacterized protein</fullName>
    </submittedName>
</protein>
<sequence length="39" mass="4511">MRNLVDKISDLSKAFTILEQYSNDLQKRNELEAKSQNVA</sequence>
<gene>
    <name evidence="1" type="ORF">LEP1GSC059_1284</name>
</gene>
<name>T0FLU1_9LEPT</name>
<comment type="caution">
    <text evidence="1">The sequence shown here is derived from an EMBL/GenBank/DDBJ whole genome shotgun (WGS) entry which is preliminary data.</text>
</comment>
<accession>T0FLU1</accession>
<proteinExistence type="predicted"/>
<dbReference type="AlphaFoldDB" id="T0FLU1"/>
<organism evidence="1 2">
    <name type="scientific">Leptospira noguchii serovar Panama str. CZ214</name>
    <dbReference type="NCBI Taxonomy" id="1001595"/>
    <lineage>
        <taxon>Bacteria</taxon>
        <taxon>Pseudomonadati</taxon>
        <taxon>Spirochaetota</taxon>
        <taxon>Spirochaetia</taxon>
        <taxon>Leptospirales</taxon>
        <taxon>Leptospiraceae</taxon>
        <taxon>Leptospira</taxon>
    </lineage>
</organism>
<dbReference type="EMBL" id="AKWY02000022">
    <property type="protein sequence ID" value="EQA71104.1"/>
    <property type="molecule type" value="Genomic_DNA"/>
</dbReference>
<reference evidence="1 2" key="1">
    <citation type="submission" date="2013-05" db="EMBL/GenBank/DDBJ databases">
        <authorList>
            <person name="Harkins D.M."/>
            <person name="Durkin A.S."/>
            <person name="Brinkac L.M."/>
            <person name="Haft D.H."/>
            <person name="Selengut J.D."/>
            <person name="Sanka R."/>
            <person name="DePew J."/>
            <person name="Purushe J."/>
            <person name="Hartskeerl R.A."/>
            <person name="Ahmed A."/>
            <person name="van der Linden H."/>
            <person name="Goris M.G.A."/>
            <person name="Vinetz J.M."/>
            <person name="Sutton G.G."/>
            <person name="Nierman W.C."/>
            <person name="Fouts D.E."/>
        </authorList>
    </citation>
    <scope>NUCLEOTIDE SEQUENCE [LARGE SCALE GENOMIC DNA]</scope>
    <source>
        <strain evidence="1 2">CZ214</strain>
    </source>
</reference>
<evidence type="ECO:0000313" key="1">
    <source>
        <dbReference type="EMBL" id="EQA71104.1"/>
    </source>
</evidence>